<dbReference type="GO" id="GO:0016985">
    <property type="term" value="F:mannan endo-1,4-beta-mannosidase activity"/>
    <property type="evidence" value="ECO:0007669"/>
    <property type="project" value="UniProtKB-EC"/>
</dbReference>
<keyword evidence="10" id="KW-1185">Reference proteome</keyword>
<evidence type="ECO:0000256" key="4">
    <source>
        <dbReference type="ARBA" id="ARBA00012706"/>
    </source>
</evidence>
<keyword evidence="6" id="KW-0732">Signal</keyword>
<comment type="similarity">
    <text evidence="3">Belongs to the glycosyl hydrolase 5 (cellulase A) family.</text>
</comment>
<evidence type="ECO:0000256" key="1">
    <source>
        <dbReference type="ARBA" id="ARBA00001678"/>
    </source>
</evidence>
<dbReference type="GO" id="GO:0046355">
    <property type="term" value="P:mannan catabolic process"/>
    <property type="evidence" value="ECO:0007669"/>
    <property type="project" value="UniProtKB-ARBA"/>
</dbReference>
<dbReference type="Gene3D" id="3.20.20.80">
    <property type="entry name" value="Glycosidases"/>
    <property type="match status" value="1"/>
</dbReference>
<gene>
    <name evidence="11" type="ORF">PgNI_02240</name>
</gene>
<comment type="subcellular location">
    <subcellularLocation>
        <location evidence="2">Secreted</location>
    </subcellularLocation>
</comment>
<organism evidence="10 11">
    <name type="scientific">Pyricularia grisea</name>
    <name type="common">Crabgrass-specific blast fungus</name>
    <name type="synonym">Magnaporthe grisea</name>
    <dbReference type="NCBI Taxonomy" id="148305"/>
    <lineage>
        <taxon>Eukaryota</taxon>
        <taxon>Fungi</taxon>
        <taxon>Dikarya</taxon>
        <taxon>Ascomycota</taxon>
        <taxon>Pezizomycotina</taxon>
        <taxon>Sordariomycetes</taxon>
        <taxon>Sordariomycetidae</taxon>
        <taxon>Magnaporthales</taxon>
        <taxon>Pyriculariaceae</taxon>
        <taxon>Pyricularia</taxon>
    </lineage>
</organism>
<feature type="non-terminal residue" evidence="11">
    <location>
        <position position="1"/>
    </location>
</feature>
<reference evidence="11" key="2">
    <citation type="submission" date="2019-10" db="EMBL/GenBank/DDBJ databases">
        <authorList>
            <consortium name="NCBI Genome Project"/>
        </authorList>
    </citation>
    <scope>NUCLEOTIDE SEQUENCE</scope>
    <source>
        <strain evidence="11">NI907</strain>
    </source>
</reference>
<evidence type="ECO:0000313" key="10">
    <source>
        <dbReference type="Proteomes" id="UP000515153"/>
    </source>
</evidence>
<name>A0A6P8BGL2_PYRGI</name>
<sequence length="434" mass="47881">LFGHLCYSHLIISLKTLRPKDQTMINLYKFLVALLAGGGGVSALTVPQARTSAPVESQQQPQPRSVPAGFATTNGTHFMIDGETQYLVGSNAYWLPFLTNNADVDLALDQIAASGIKILRTWGFNDVTTIPTDPNTVWFQYLSSSGSIINEGANGLQRLDYIVAGAEKRGLKLIIPFVNNWKDYGGIPAYETAFGRGSSTWFKHEPAQAQYQAYIKALVSRYAASPAIFSWQLANEPRCFLCSTDDIFNWATKTSELVKSLDPNHLVSLGDEGQGLTGDVWTPYWLVFGTDFWRNLQIKTINFGTFHIYPTTWSAPVSFAYNWIKSHGSKCVDAGKPCYLEECTSSISPTLLCIFSNGPTDGVPPSKGHCETESQWQKWALETKGIAGDGFWQVGTQLSTGLTHDDTFTIYHDTDEWTCLVTDHVARAKNASLA</sequence>
<dbReference type="RefSeq" id="XP_030986423.1">
    <property type="nucleotide sequence ID" value="XM_031122307.1"/>
</dbReference>
<dbReference type="Proteomes" id="UP000515153">
    <property type="component" value="Unplaced"/>
</dbReference>
<evidence type="ECO:0000256" key="8">
    <source>
        <dbReference type="ARBA" id="ARBA00023295"/>
    </source>
</evidence>
<accession>A0A6P8BGL2</accession>
<feature type="domain" description="Glycoside hydrolase family 5" evidence="9">
    <location>
        <begin position="197"/>
        <end position="314"/>
    </location>
</feature>
<dbReference type="GeneID" id="41957219"/>
<dbReference type="PANTHER" id="PTHR31451">
    <property type="match status" value="1"/>
</dbReference>
<dbReference type="KEGG" id="pgri:PgNI_02240"/>
<protein>
    <recommendedName>
        <fullName evidence="4">mannan endo-1,4-beta-mannosidase</fullName>
        <ecNumber evidence="4">3.2.1.78</ecNumber>
    </recommendedName>
</protein>
<dbReference type="PANTHER" id="PTHR31451:SF39">
    <property type="entry name" value="MANNAN ENDO-1,4-BETA-MANNOSIDASE 1"/>
    <property type="match status" value="1"/>
</dbReference>
<keyword evidence="5" id="KW-0964">Secreted</keyword>
<evidence type="ECO:0000256" key="2">
    <source>
        <dbReference type="ARBA" id="ARBA00004613"/>
    </source>
</evidence>
<keyword evidence="7" id="KW-0378">Hydrolase</keyword>
<dbReference type="AlphaFoldDB" id="A0A6P8BGL2"/>
<reference evidence="11" key="3">
    <citation type="submission" date="2025-08" db="UniProtKB">
        <authorList>
            <consortium name="RefSeq"/>
        </authorList>
    </citation>
    <scope>IDENTIFICATION</scope>
    <source>
        <strain evidence="11">NI907</strain>
    </source>
</reference>
<dbReference type="GO" id="GO:0005576">
    <property type="term" value="C:extracellular region"/>
    <property type="evidence" value="ECO:0007669"/>
    <property type="project" value="UniProtKB-SubCell"/>
</dbReference>
<proteinExistence type="inferred from homology"/>
<evidence type="ECO:0000256" key="5">
    <source>
        <dbReference type="ARBA" id="ARBA00022525"/>
    </source>
</evidence>
<evidence type="ECO:0000256" key="6">
    <source>
        <dbReference type="ARBA" id="ARBA00022729"/>
    </source>
</evidence>
<dbReference type="EC" id="3.2.1.78" evidence="4"/>
<evidence type="ECO:0000313" key="11">
    <source>
        <dbReference type="RefSeq" id="XP_030986423.1"/>
    </source>
</evidence>
<dbReference type="SUPFAM" id="SSF51445">
    <property type="entry name" value="(Trans)glycosidases"/>
    <property type="match status" value="1"/>
</dbReference>
<evidence type="ECO:0000259" key="9">
    <source>
        <dbReference type="Pfam" id="PF26410"/>
    </source>
</evidence>
<comment type="catalytic activity">
    <reaction evidence="1">
        <text>Random hydrolysis of (1-&gt;4)-beta-D-mannosidic linkages in mannans, galactomannans and glucomannans.</text>
        <dbReference type="EC" id="3.2.1.78"/>
    </reaction>
</comment>
<evidence type="ECO:0000256" key="7">
    <source>
        <dbReference type="ARBA" id="ARBA00022801"/>
    </source>
</evidence>
<keyword evidence="8" id="KW-0326">Glycosidase</keyword>
<dbReference type="Pfam" id="PF26410">
    <property type="entry name" value="GH5_mannosidase"/>
    <property type="match status" value="1"/>
</dbReference>
<dbReference type="InterPro" id="IPR045053">
    <property type="entry name" value="MAN-like"/>
</dbReference>
<dbReference type="InterPro" id="IPR017853">
    <property type="entry name" value="GH"/>
</dbReference>
<reference evidence="11" key="1">
    <citation type="journal article" date="2019" name="Mol. Biol. Evol.">
        <title>Blast fungal genomes show frequent chromosomal changes, gene gains and losses, and effector gene turnover.</title>
        <authorList>
            <person name="Gomez Luciano L.B."/>
            <person name="Jason Tsai I."/>
            <person name="Chuma I."/>
            <person name="Tosa Y."/>
            <person name="Chen Y.H."/>
            <person name="Li J.Y."/>
            <person name="Li M.Y."/>
            <person name="Jade Lu M.Y."/>
            <person name="Nakayashiki H."/>
            <person name="Li W.H."/>
        </authorList>
    </citation>
    <scope>NUCLEOTIDE SEQUENCE</scope>
    <source>
        <strain evidence="11">NI907</strain>
    </source>
</reference>
<dbReference type="InterPro" id="IPR001547">
    <property type="entry name" value="Glyco_hydro_5"/>
</dbReference>
<evidence type="ECO:0000256" key="3">
    <source>
        <dbReference type="ARBA" id="ARBA00005641"/>
    </source>
</evidence>